<feature type="binding site" evidence="5">
    <location>
        <begin position="236"/>
        <end position="239"/>
    </location>
    <ligand>
        <name>substrate</name>
    </ligand>
</feature>
<dbReference type="InterPro" id="IPR000246">
    <property type="entry name" value="Peptidase_T2"/>
</dbReference>
<dbReference type="KEGG" id="mpg:Theba_2259"/>
<sequence length="307" mass="32728">MAVEDFAGGNQLKRALIVHGGCDEGFLPQKEMELRTQGVNVAFEIGLEVLKGSDSALDAVESVIAKLEDDPHFDAGISGSFANMIGEIEMDASIMDSNEAAGAVIRIKNFAHPISVARKVLEEIPHLMLSGKGAELFARLMGFRETSPNEQYANTDDREIEKLPEDYREFVRKYSKLLAEQRTFSTVGAVAIDSKGHIVAGTSTGGIAHAFPGRVGDTPIIGAGTFASRSAGASATGLGEGILRVGVTRKLVELVEGGQAVQEACDRVVEICSERGFQCGVIALDAEGNAGLSHNGFFMPTMYSRFD</sequence>
<dbReference type="GO" id="GO:0006508">
    <property type="term" value="P:proteolysis"/>
    <property type="evidence" value="ECO:0007669"/>
    <property type="project" value="UniProtKB-KW"/>
</dbReference>
<evidence type="ECO:0000256" key="2">
    <source>
        <dbReference type="ARBA" id="ARBA00022801"/>
    </source>
</evidence>
<dbReference type="AlphaFoldDB" id="I2F7I5"/>
<dbReference type="InterPro" id="IPR029055">
    <property type="entry name" value="Ntn_hydrolases_N"/>
</dbReference>
<dbReference type="GO" id="GO:0016811">
    <property type="term" value="F:hydrolase activity, acting on carbon-nitrogen (but not peptide) bonds, in linear amides"/>
    <property type="evidence" value="ECO:0007669"/>
    <property type="project" value="UniProtKB-ARBA"/>
</dbReference>
<evidence type="ECO:0000256" key="3">
    <source>
        <dbReference type="ARBA" id="ARBA00022813"/>
    </source>
</evidence>
<keyword evidence="8" id="KW-1185">Reference proteome</keyword>
<dbReference type="PANTHER" id="PTHR10188">
    <property type="entry name" value="L-ASPARAGINASE"/>
    <property type="match status" value="1"/>
</dbReference>
<evidence type="ECO:0000256" key="1">
    <source>
        <dbReference type="ARBA" id="ARBA00022670"/>
    </source>
</evidence>
<evidence type="ECO:0000256" key="4">
    <source>
        <dbReference type="PIRSR" id="PIRSR600246-1"/>
    </source>
</evidence>
<dbReference type="Pfam" id="PF01112">
    <property type="entry name" value="Asparaginase_2"/>
    <property type="match status" value="1"/>
</dbReference>
<dbReference type="GO" id="GO:0005737">
    <property type="term" value="C:cytoplasm"/>
    <property type="evidence" value="ECO:0007669"/>
    <property type="project" value="TreeGrafter"/>
</dbReference>
<gene>
    <name evidence="7" type="ORF">Theba_2259</name>
</gene>
<feature type="site" description="Cleavage; by autolysis" evidence="6">
    <location>
        <begin position="185"/>
        <end position="186"/>
    </location>
</feature>
<protein>
    <submittedName>
        <fullName evidence="7">Asparaginase</fullName>
    </submittedName>
</protein>
<feature type="active site" description="Nucleophile" evidence="4">
    <location>
        <position position="186"/>
    </location>
</feature>
<dbReference type="Gene3D" id="3.60.20.30">
    <property type="entry name" value="(Glycosyl)asparaginase"/>
    <property type="match status" value="1"/>
</dbReference>
<evidence type="ECO:0000313" key="7">
    <source>
        <dbReference type="EMBL" id="AFK07888.1"/>
    </source>
</evidence>
<name>I2F7I5_9BACT</name>
<dbReference type="Proteomes" id="UP000002881">
    <property type="component" value="Chromosome"/>
</dbReference>
<dbReference type="SUPFAM" id="SSF56235">
    <property type="entry name" value="N-terminal nucleophile aminohydrolases (Ntn hydrolases)"/>
    <property type="match status" value="1"/>
</dbReference>
<dbReference type="GO" id="GO:0008233">
    <property type="term" value="F:peptidase activity"/>
    <property type="evidence" value="ECO:0007669"/>
    <property type="project" value="UniProtKB-KW"/>
</dbReference>
<dbReference type="HOGENOM" id="CLU_021603_1_2_0"/>
<reference evidence="7 8" key="1">
    <citation type="journal article" date="2012" name="Genome Biol. Evol.">
        <title>Genome Sequence of the Mesophilic Thermotogales Bacterium Mesotoga prima MesG1.Ag.4.2 Reveals the Largest Thermotogales Genome To Date.</title>
        <authorList>
            <person name="Zhaxybayeva O."/>
            <person name="Swithers K.S."/>
            <person name="Foght J."/>
            <person name="Green A.G."/>
            <person name="Bruce D."/>
            <person name="Detter C."/>
            <person name="Han S."/>
            <person name="Teshima H."/>
            <person name="Han J."/>
            <person name="Woyke T."/>
            <person name="Pitluck S."/>
            <person name="Nolan M."/>
            <person name="Ivanova N."/>
            <person name="Pati A."/>
            <person name="Land M.L."/>
            <person name="Dlutek M."/>
            <person name="Doolittle W.F."/>
            <person name="Noll K.M."/>
            <person name="Nesbo C.L."/>
        </authorList>
    </citation>
    <scope>NUCLEOTIDE SEQUENCE [LARGE SCALE GENOMIC DNA]</scope>
    <source>
        <strain evidence="8">mesG1.Ag.4.2</strain>
    </source>
</reference>
<dbReference type="PANTHER" id="PTHR10188:SF6">
    <property type="entry name" value="N(4)-(BETA-N-ACETYLGLUCOSAMINYL)-L-ASPARAGINASE"/>
    <property type="match status" value="1"/>
</dbReference>
<dbReference type="FunFam" id="3.60.20.30:FF:000001">
    <property type="entry name" value="Isoaspartyl peptidase/L-asparaginase"/>
    <property type="match status" value="1"/>
</dbReference>
<dbReference type="STRING" id="660470.Theba_2259"/>
<dbReference type="eggNOG" id="COG1446">
    <property type="taxonomic scope" value="Bacteria"/>
</dbReference>
<feature type="binding site" evidence="5">
    <location>
        <begin position="214"/>
        <end position="217"/>
    </location>
    <ligand>
        <name>substrate</name>
    </ligand>
</feature>
<accession>I2F7I5</accession>
<evidence type="ECO:0000256" key="6">
    <source>
        <dbReference type="PIRSR" id="PIRSR600246-3"/>
    </source>
</evidence>
<organism evidence="7 8">
    <name type="scientific">Mesotoga prima MesG1.Ag.4.2</name>
    <dbReference type="NCBI Taxonomy" id="660470"/>
    <lineage>
        <taxon>Bacteria</taxon>
        <taxon>Thermotogati</taxon>
        <taxon>Thermotogota</taxon>
        <taxon>Thermotogae</taxon>
        <taxon>Kosmotogales</taxon>
        <taxon>Kosmotogaceae</taxon>
        <taxon>Mesotoga</taxon>
    </lineage>
</organism>
<evidence type="ECO:0000256" key="5">
    <source>
        <dbReference type="PIRSR" id="PIRSR600246-2"/>
    </source>
</evidence>
<keyword evidence="2" id="KW-0378">Hydrolase</keyword>
<keyword evidence="3" id="KW-0068">Autocatalytic cleavage</keyword>
<keyword evidence="1" id="KW-0645">Protease</keyword>
<proteinExistence type="predicted"/>
<dbReference type="MEROPS" id="T02.002"/>
<evidence type="ECO:0000313" key="8">
    <source>
        <dbReference type="Proteomes" id="UP000002881"/>
    </source>
</evidence>
<dbReference type="EMBL" id="CP003532">
    <property type="protein sequence ID" value="AFK07888.1"/>
    <property type="molecule type" value="Genomic_DNA"/>
</dbReference>